<sequence length="455" mass="50855">MSVSHILVVDDEPDIRELVKEILEDEHYRVSVAADGAAARQARMERRPDLILLDIWMPDIDGISLLKEWQQSDEPAPPVVVMSGHGTVETAVEATRLGAYDFLEKPLSMAKLLLTIRHALDDYNLRRENLGLRRHLRPLSRPLGRSQAMATLRDQAEKVAQTDAWVLLSGEPGVGKRLLARLIHNLSPRREGDFVEVGVATIVPANAVMELFGEESGDKVRYGLLEQASGGTLFLNEVADMDLDLQARLASALQGQSFVRLGGSRAVQIDIRVIASSHKDLLEEVRRGRFREDLYYLLNVVPITVPPLRQHREDITDLLSYYVDFFVDSDALPYRAFSVAAQNKLRNYDWPGNVRELKSIVHRLLILGAGESIDIDEVDAVLGTQPPATLQTAGFNFELPLRQAREQFEKAYIEHQLRNADGNVSQVAKAAGIERTHLYRKMKALGINPKEGGQA</sequence>
<organism evidence="10 11">
    <name type="scientific">Candidatus Tenderia electrophaga</name>
    <dbReference type="NCBI Taxonomy" id="1748243"/>
    <lineage>
        <taxon>Bacteria</taxon>
        <taxon>Pseudomonadati</taxon>
        <taxon>Pseudomonadota</taxon>
        <taxon>Gammaproteobacteria</taxon>
        <taxon>Candidatus Tenderiales</taxon>
        <taxon>Candidatus Tenderiaceae</taxon>
        <taxon>Candidatus Tenderia</taxon>
    </lineage>
</organism>
<dbReference type="Pfam" id="PF00072">
    <property type="entry name" value="Response_reg"/>
    <property type="match status" value="1"/>
</dbReference>
<dbReference type="Gene3D" id="3.40.50.2300">
    <property type="match status" value="1"/>
</dbReference>
<dbReference type="SMART" id="SM00382">
    <property type="entry name" value="AAA"/>
    <property type="match status" value="1"/>
</dbReference>
<evidence type="ECO:0000256" key="4">
    <source>
        <dbReference type="ARBA" id="ARBA00023012"/>
    </source>
</evidence>
<dbReference type="Gene3D" id="1.10.10.60">
    <property type="entry name" value="Homeodomain-like"/>
    <property type="match status" value="1"/>
</dbReference>
<dbReference type="PANTHER" id="PTHR32071">
    <property type="entry name" value="TRANSCRIPTIONAL REGULATORY PROTEIN"/>
    <property type="match status" value="1"/>
</dbReference>
<proteinExistence type="predicted"/>
<dbReference type="InterPro" id="IPR002078">
    <property type="entry name" value="Sigma_54_int"/>
</dbReference>
<dbReference type="STRING" id="1748243.Tel_14915"/>
<reference evidence="10" key="1">
    <citation type="submission" date="2015-10" db="EMBL/GenBank/DDBJ databases">
        <title>Description of Candidatus Tenderia electrophaga gen. nov, sp. nov., an Uncultivated Electroautotroph from a Biocathode Enrichment.</title>
        <authorList>
            <person name="Eddie B.J."/>
            <person name="Malanoski A.P."/>
            <person name="Wang Z."/>
            <person name="Hall R.J."/>
            <person name="Oh S.D."/>
            <person name="Heiner C."/>
            <person name="Lin B."/>
            <person name="Strycharz-Glaven S.M."/>
        </authorList>
    </citation>
    <scope>NUCLEOTIDE SEQUENCE [LARGE SCALE GENOMIC DNA]</scope>
    <source>
        <strain evidence="10">NRL1</strain>
    </source>
</reference>
<keyword evidence="2" id="KW-0547">Nucleotide-binding</keyword>
<dbReference type="PROSITE" id="PS50110">
    <property type="entry name" value="RESPONSE_REGULATORY"/>
    <property type="match status" value="1"/>
</dbReference>
<evidence type="ECO:0000256" key="1">
    <source>
        <dbReference type="ARBA" id="ARBA00022553"/>
    </source>
</evidence>
<feature type="domain" description="Response regulatory" evidence="9">
    <location>
        <begin position="5"/>
        <end position="120"/>
    </location>
</feature>
<dbReference type="Proteomes" id="UP000055136">
    <property type="component" value="Chromosome"/>
</dbReference>
<keyword evidence="4" id="KW-0902">Two-component regulatory system</keyword>
<dbReference type="GO" id="GO:0043565">
    <property type="term" value="F:sequence-specific DNA binding"/>
    <property type="evidence" value="ECO:0007669"/>
    <property type="project" value="InterPro"/>
</dbReference>
<dbReference type="PANTHER" id="PTHR32071:SF17">
    <property type="entry name" value="TRANSCRIPTIONAL REGULATOR (NTRC FAMILY)"/>
    <property type="match status" value="1"/>
</dbReference>
<dbReference type="FunFam" id="3.40.50.300:FF:000006">
    <property type="entry name" value="DNA-binding transcriptional regulator NtrC"/>
    <property type="match status" value="1"/>
</dbReference>
<dbReference type="InterPro" id="IPR002197">
    <property type="entry name" value="HTH_Fis"/>
</dbReference>
<dbReference type="InterPro" id="IPR011006">
    <property type="entry name" value="CheY-like_superfamily"/>
</dbReference>
<evidence type="ECO:0000256" key="5">
    <source>
        <dbReference type="ARBA" id="ARBA00023015"/>
    </source>
</evidence>
<dbReference type="GO" id="GO:0005524">
    <property type="term" value="F:ATP binding"/>
    <property type="evidence" value="ECO:0007669"/>
    <property type="project" value="UniProtKB-KW"/>
</dbReference>
<dbReference type="InterPro" id="IPR003593">
    <property type="entry name" value="AAA+_ATPase"/>
</dbReference>
<keyword evidence="11" id="KW-1185">Reference proteome</keyword>
<name>A0A0S2TGN4_9GAMM</name>
<keyword evidence="6" id="KW-0804">Transcription</keyword>
<dbReference type="InterPro" id="IPR058031">
    <property type="entry name" value="AAA_lid_NorR"/>
</dbReference>
<protein>
    <submittedName>
        <fullName evidence="10">Transcriptional regulator</fullName>
    </submittedName>
</protein>
<evidence type="ECO:0000256" key="3">
    <source>
        <dbReference type="ARBA" id="ARBA00022840"/>
    </source>
</evidence>
<dbReference type="SUPFAM" id="SSF52172">
    <property type="entry name" value="CheY-like"/>
    <property type="match status" value="1"/>
</dbReference>
<dbReference type="CDD" id="cd17550">
    <property type="entry name" value="REC_NtrX-like"/>
    <property type="match status" value="1"/>
</dbReference>
<keyword evidence="3" id="KW-0067">ATP-binding</keyword>
<dbReference type="AlphaFoldDB" id="A0A0S2TGN4"/>
<dbReference type="InterPro" id="IPR009057">
    <property type="entry name" value="Homeodomain-like_sf"/>
</dbReference>
<keyword evidence="1 7" id="KW-0597">Phosphoprotein</keyword>
<feature type="domain" description="Sigma-54 factor interaction" evidence="8">
    <location>
        <begin position="142"/>
        <end position="366"/>
    </location>
</feature>
<keyword evidence="5" id="KW-0805">Transcription regulation</keyword>
<dbReference type="FunFam" id="3.40.50.2300:FF:000018">
    <property type="entry name" value="DNA-binding transcriptional regulator NtrC"/>
    <property type="match status" value="1"/>
</dbReference>
<evidence type="ECO:0000313" key="10">
    <source>
        <dbReference type="EMBL" id="ALP54332.1"/>
    </source>
</evidence>
<dbReference type="InterPro" id="IPR027417">
    <property type="entry name" value="P-loop_NTPase"/>
</dbReference>
<dbReference type="Pfam" id="PF02954">
    <property type="entry name" value="HTH_8"/>
    <property type="match status" value="1"/>
</dbReference>
<dbReference type="CDD" id="cd00009">
    <property type="entry name" value="AAA"/>
    <property type="match status" value="1"/>
</dbReference>
<evidence type="ECO:0000256" key="7">
    <source>
        <dbReference type="PROSITE-ProRule" id="PRU00169"/>
    </source>
</evidence>
<dbReference type="Pfam" id="PF00158">
    <property type="entry name" value="Sigma54_activat"/>
    <property type="match status" value="1"/>
</dbReference>
<dbReference type="InterPro" id="IPR001789">
    <property type="entry name" value="Sig_transdc_resp-reg_receiver"/>
</dbReference>
<evidence type="ECO:0000259" key="9">
    <source>
        <dbReference type="PROSITE" id="PS50110"/>
    </source>
</evidence>
<dbReference type="GO" id="GO:0000160">
    <property type="term" value="P:phosphorelay signal transduction system"/>
    <property type="evidence" value="ECO:0007669"/>
    <property type="project" value="UniProtKB-KW"/>
</dbReference>
<dbReference type="Gene3D" id="3.40.50.300">
    <property type="entry name" value="P-loop containing nucleotide triphosphate hydrolases"/>
    <property type="match status" value="1"/>
</dbReference>
<evidence type="ECO:0000259" key="8">
    <source>
        <dbReference type="PROSITE" id="PS50045"/>
    </source>
</evidence>
<dbReference type="SUPFAM" id="SSF46689">
    <property type="entry name" value="Homeodomain-like"/>
    <property type="match status" value="1"/>
</dbReference>
<dbReference type="Pfam" id="PF25601">
    <property type="entry name" value="AAA_lid_14"/>
    <property type="match status" value="1"/>
</dbReference>
<evidence type="ECO:0000313" key="11">
    <source>
        <dbReference type="Proteomes" id="UP000055136"/>
    </source>
</evidence>
<dbReference type="GO" id="GO:0006355">
    <property type="term" value="P:regulation of DNA-templated transcription"/>
    <property type="evidence" value="ECO:0007669"/>
    <property type="project" value="InterPro"/>
</dbReference>
<dbReference type="EMBL" id="CP013099">
    <property type="protein sequence ID" value="ALP54332.1"/>
    <property type="molecule type" value="Genomic_DNA"/>
</dbReference>
<feature type="modified residue" description="4-aspartylphosphate" evidence="7">
    <location>
        <position position="54"/>
    </location>
</feature>
<dbReference type="Gene3D" id="1.10.8.60">
    <property type="match status" value="1"/>
</dbReference>
<dbReference type="SMART" id="SM00448">
    <property type="entry name" value="REC"/>
    <property type="match status" value="1"/>
</dbReference>
<evidence type="ECO:0000256" key="6">
    <source>
        <dbReference type="ARBA" id="ARBA00023163"/>
    </source>
</evidence>
<dbReference type="KEGG" id="tee:Tel_14915"/>
<evidence type="ECO:0000256" key="2">
    <source>
        <dbReference type="ARBA" id="ARBA00022741"/>
    </source>
</evidence>
<gene>
    <name evidence="10" type="ORF">Tel_14915</name>
</gene>
<dbReference type="PROSITE" id="PS50045">
    <property type="entry name" value="SIGMA54_INTERACT_4"/>
    <property type="match status" value="1"/>
</dbReference>
<accession>A0A0S2TGN4</accession>
<dbReference type="SUPFAM" id="SSF52540">
    <property type="entry name" value="P-loop containing nucleoside triphosphate hydrolases"/>
    <property type="match status" value="1"/>
</dbReference>